<protein>
    <recommendedName>
        <fullName evidence="8">Major facilitator superfamily (MFS) profile domain-containing protein</fullName>
    </recommendedName>
</protein>
<accession>A0A1F8ECJ8</accession>
<feature type="transmembrane region" description="Helical" evidence="7">
    <location>
        <begin position="131"/>
        <end position="153"/>
    </location>
</feature>
<evidence type="ECO:0000256" key="1">
    <source>
        <dbReference type="ARBA" id="ARBA00004651"/>
    </source>
</evidence>
<feature type="transmembrane region" description="Helical" evidence="7">
    <location>
        <begin position="304"/>
        <end position="326"/>
    </location>
</feature>
<dbReference type="InterPro" id="IPR020846">
    <property type="entry name" value="MFS_dom"/>
</dbReference>
<dbReference type="PROSITE" id="PS50850">
    <property type="entry name" value="MFS"/>
    <property type="match status" value="1"/>
</dbReference>
<dbReference type="InterPro" id="IPR011701">
    <property type="entry name" value="MFS"/>
</dbReference>
<evidence type="ECO:0000256" key="2">
    <source>
        <dbReference type="ARBA" id="ARBA00022448"/>
    </source>
</evidence>
<dbReference type="InterPro" id="IPR036259">
    <property type="entry name" value="MFS_trans_sf"/>
</dbReference>
<feature type="transmembrane region" description="Helical" evidence="7">
    <location>
        <begin position="12"/>
        <end position="33"/>
    </location>
</feature>
<keyword evidence="2" id="KW-0813">Transport</keyword>
<evidence type="ECO:0000256" key="5">
    <source>
        <dbReference type="ARBA" id="ARBA00022989"/>
    </source>
</evidence>
<dbReference type="EMBL" id="MGJB01000015">
    <property type="protein sequence ID" value="OGM98490.1"/>
    <property type="molecule type" value="Genomic_DNA"/>
</dbReference>
<feature type="transmembrane region" description="Helical" evidence="7">
    <location>
        <begin position="371"/>
        <end position="398"/>
    </location>
</feature>
<organism evidence="9 10">
    <name type="scientific">Candidatus Yanofskybacteria bacterium RIFCSPHIGHO2_01_FULL_41_26</name>
    <dbReference type="NCBI Taxonomy" id="1802661"/>
    <lineage>
        <taxon>Bacteria</taxon>
        <taxon>Candidatus Yanofskyibacteriota</taxon>
    </lineage>
</organism>
<keyword evidence="3" id="KW-1003">Cell membrane</keyword>
<feature type="transmembrane region" description="Helical" evidence="7">
    <location>
        <begin position="159"/>
        <end position="177"/>
    </location>
</feature>
<evidence type="ECO:0000313" key="10">
    <source>
        <dbReference type="Proteomes" id="UP000176893"/>
    </source>
</evidence>
<evidence type="ECO:0000259" key="8">
    <source>
        <dbReference type="PROSITE" id="PS50850"/>
    </source>
</evidence>
<feature type="transmembrane region" description="Helical" evidence="7">
    <location>
        <begin position="72"/>
        <end position="91"/>
    </location>
</feature>
<dbReference type="Proteomes" id="UP000176893">
    <property type="component" value="Unassembled WGS sequence"/>
</dbReference>
<keyword evidence="6 7" id="KW-0472">Membrane</keyword>
<dbReference type="GO" id="GO:0022857">
    <property type="term" value="F:transmembrane transporter activity"/>
    <property type="evidence" value="ECO:0007669"/>
    <property type="project" value="InterPro"/>
</dbReference>
<dbReference type="Gene3D" id="1.20.1250.20">
    <property type="entry name" value="MFS general substrate transporter like domains"/>
    <property type="match status" value="1"/>
</dbReference>
<feature type="domain" description="Major facilitator superfamily (MFS) profile" evidence="8">
    <location>
        <begin position="1"/>
        <end position="393"/>
    </location>
</feature>
<dbReference type="Pfam" id="PF07690">
    <property type="entry name" value="MFS_1"/>
    <property type="match status" value="1"/>
</dbReference>
<feature type="transmembrane region" description="Helical" evidence="7">
    <location>
        <begin position="39"/>
        <end position="60"/>
    </location>
</feature>
<gene>
    <name evidence="9" type="ORF">A2649_02855</name>
</gene>
<evidence type="ECO:0000256" key="6">
    <source>
        <dbReference type="ARBA" id="ARBA00023136"/>
    </source>
</evidence>
<evidence type="ECO:0000256" key="7">
    <source>
        <dbReference type="SAM" id="Phobius"/>
    </source>
</evidence>
<dbReference type="InterPro" id="IPR050171">
    <property type="entry name" value="MFS_Transporters"/>
</dbReference>
<evidence type="ECO:0000256" key="4">
    <source>
        <dbReference type="ARBA" id="ARBA00022692"/>
    </source>
</evidence>
<feature type="transmembrane region" description="Helical" evidence="7">
    <location>
        <begin position="97"/>
        <end position="119"/>
    </location>
</feature>
<dbReference type="GO" id="GO:0005886">
    <property type="term" value="C:plasma membrane"/>
    <property type="evidence" value="ECO:0007669"/>
    <property type="project" value="UniProtKB-SubCell"/>
</dbReference>
<keyword evidence="4 7" id="KW-0812">Transmembrane</keyword>
<dbReference type="AlphaFoldDB" id="A0A1F8ECJ8"/>
<name>A0A1F8ECJ8_9BACT</name>
<dbReference type="STRING" id="1802661.A2649_02855"/>
<reference evidence="9 10" key="1">
    <citation type="journal article" date="2016" name="Nat. Commun.">
        <title>Thousands of microbial genomes shed light on interconnected biogeochemical processes in an aquifer system.</title>
        <authorList>
            <person name="Anantharaman K."/>
            <person name="Brown C.T."/>
            <person name="Hug L.A."/>
            <person name="Sharon I."/>
            <person name="Castelle C.J."/>
            <person name="Probst A.J."/>
            <person name="Thomas B.C."/>
            <person name="Singh A."/>
            <person name="Wilkins M.J."/>
            <person name="Karaoz U."/>
            <person name="Brodie E.L."/>
            <person name="Williams K.H."/>
            <person name="Hubbard S.S."/>
            <person name="Banfield J.F."/>
        </authorList>
    </citation>
    <scope>NUCLEOTIDE SEQUENCE [LARGE SCALE GENOMIC DNA]</scope>
</reference>
<keyword evidence="5 7" id="KW-1133">Transmembrane helix</keyword>
<dbReference type="PANTHER" id="PTHR23517">
    <property type="entry name" value="RESISTANCE PROTEIN MDTM, PUTATIVE-RELATED-RELATED"/>
    <property type="match status" value="1"/>
</dbReference>
<feature type="transmembrane region" description="Helical" evidence="7">
    <location>
        <begin position="281"/>
        <end position="298"/>
    </location>
</feature>
<feature type="transmembrane region" description="Helical" evidence="7">
    <location>
        <begin position="219"/>
        <end position="243"/>
    </location>
</feature>
<feature type="transmembrane region" description="Helical" evidence="7">
    <location>
        <begin position="249"/>
        <end position="269"/>
    </location>
</feature>
<comment type="caution">
    <text evidence="9">The sequence shown here is derived from an EMBL/GenBank/DDBJ whole genome shotgun (WGS) entry which is preliminary data.</text>
</comment>
<evidence type="ECO:0000313" key="9">
    <source>
        <dbReference type="EMBL" id="OGM98490.1"/>
    </source>
</evidence>
<dbReference type="SUPFAM" id="SSF103473">
    <property type="entry name" value="MFS general substrate transporter"/>
    <property type="match status" value="1"/>
</dbReference>
<sequence length="411" mass="45531">MKNIFLKFIPFWIFLVLYKLGGALHYSLISPLGERLLPLWVVGVLMGGGSVIQLILDVPAGHLLDRFGYLRLLKLTTFIFLFAGIALVFQFTLTTYLVSLTAATFGWVFFGPGVNAYVLSQAPKENAGKFFSFRDIFGSMGVVLASAVLGLVLALSTTMIGWLIFVTMAIALFVIYFSPSDAASVHSEQKIPTQYHYIRRSYIHKILPILSKLNPASTMLLLTGLTSSIFYGVIWFVVPLVIANTANSGLLSIGLGIFDFAVVALGFILGKMADRGNKRTLVFFGLLLFSVSGTILSFNFNWLFLLFGFLATTGEEMASISLWSWLHSLDKEHANDGLVSGVINLFQDLGWALGPILAGFLYGWIGPSWTIMSAALLLFVSWIAYQFVMRHHVLLAALDMPRKPHRPRHRV</sequence>
<comment type="subcellular location">
    <subcellularLocation>
        <location evidence="1">Cell membrane</location>
        <topology evidence="1">Multi-pass membrane protein</topology>
    </subcellularLocation>
</comment>
<dbReference type="PANTHER" id="PTHR23517:SF3">
    <property type="entry name" value="INTEGRAL MEMBRANE TRANSPORT PROTEIN"/>
    <property type="match status" value="1"/>
</dbReference>
<evidence type="ECO:0000256" key="3">
    <source>
        <dbReference type="ARBA" id="ARBA00022475"/>
    </source>
</evidence>
<proteinExistence type="predicted"/>